<keyword evidence="3" id="KW-1185">Reference proteome</keyword>
<dbReference type="InterPro" id="IPR002798">
    <property type="entry name" value="SpoIIM-like"/>
</dbReference>
<comment type="caution">
    <text evidence="2">The sequence shown here is derived from an EMBL/GenBank/DDBJ whole genome shotgun (WGS) entry which is preliminary data.</text>
</comment>
<dbReference type="EMBL" id="QKMR01000010">
    <property type="protein sequence ID" value="PYG87597.1"/>
    <property type="molecule type" value="Genomic_DNA"/>
</dbReference>
<dbReference type="Proteomes" id="UP000248132">
    <property type="component" value="Unassembled WGS sequence"/>
</dbReference>
<protein>
    <submittedName>
        <fullName evidence="2">Stage II sporulation protein M</fullName>
    </submittedName>
</protein>
<sequence length="211" mass="23659">MADKNFGYIIKNHLKSNKHTYIGLFLFYIIGVILGAFAVNDLDFQQKDDMTKYLNGFLKILNSDEINRISLFKISLSDNFKLLVLFWGLGFTVIGIPVYYLIIGMRGFTTGFSSGVIMGVLGTKGIFISAFCFLPKEIIVIPCLIALGVNGIKLSRGILKSWLKKSIKDENGVMQKIGPYSFVTVFFSIFLFLATIFETYISSGTLFFLNS</sequence>
<reference evidence="2 3" key="1">
    <citation type="submission" date="2018-06" db="EMBL/GenBank/DDBJ databases">
        <title>Genomic Encyclopedia of Type Strains, Phase I: the one thousand microbial genomes (KMG-I) project.</title>
        <authorList>
            <person name="Kyrpides N."/>
        </authorList>
    </citation>
    <scope>NUCLEOTIDE SEQUENCE [LARGE SCALE GENOMIC DNA]</scope>
    <source>
        <strain evidence="2 3">DSM 19573</strain>
    </source>
</reference>
<organism evidence="2 3">
    <name type="scientific">Ruminiclostridium sufflavum DSM 19573</name>
    <dbReference type="NCBI Taxonomy" id="1121337"/>
    <lineage>
        <taxon>Bacteria</taxon>
        <taxon>Bacillati</taxon>
        <taxon>Bacillota</taxon>
        <taxon>Clostridia</taxon>
        <taxon>Eubacteriales</taxon>
        <taxon>Oscillospiraceae</taxon>
        <taxon>Ruminiclostridium</taxon>
    </lineage>
</organism>
<gene>
    <name evidence="2" type="ORF">LY28_01966</name>
</gene>
<dbReference type="NCBIfam" id="TIGR02831">
    <property type="entry name" value="spo_II_M"/>
    <property type="match status" value="1"/>
</dbReference>
<dbReference type="RefSeq" id="WP_242981208.1">
    <property type="nucleotide sequence ID" value="NZ_QKMR01000010.1"/>
</dbReference>
<keyword evidence="1" id="KW-0472">Membrane</keyword>
<evidence type="ECO:0000256" key="1">
    <source>
        <dbReference type="SAM" id="Phobius"/>
    </source>
</evidence>
<evidence type="ECO:0000313" key="2">
    <source>
        <dbReference type="EMBL" id="PYG87597.1"/>
    </source>
</evidence>
<feature type="transmembrane region" description="Helical" evidence="1">
    <location>
        <begin position="82"/>
        <end position="103"/>
    </location>
</feature>
<feature type="transmembrane region" description="Helical" evidence="1">
    <location>
        <begin position="115"/>
        <end position="133"/>
    </location>
</feature>
<dbReference type="Pfam" id="PF01944">
    <property type="entry name" value="SpoIIM"/>
    <property type="match status" value="1"/>
</dbReference>
<feature type="transmembrane region" description="Helical" evidence="1">
    <location>
        <begin position="21"/>
        <end position="39"/>
    </location>
</feature>
<accession>A0A318XXS6</accession>
<name>A0A318XXS6_9FIRM</name>
<dbReference type="InterPro" id="IPR014196">
    <property type="entry name" value="SpoIIM"/>
</dbReference>
<dbReference type="PIRSF" id="PIRSF038973">
    <property type="entry name" value="SpoIIM"/>
    <property type="match status" value="1"/>
</dbReference>
<feature type="transmembrane region" description="Helical" evidence="1">
    <location>
        <begin position="139"/>
        <end position="159"/>
    </location>
</feature>
<keyword evidence="1" id="KW-0812">Transmembrane</keyword>
<keyword evidence="1" id="KW-1133">Transmembrane helix</keyword>
<proteinExistence type="predicted"/>
<feature type="transmembrane region" description="Helical" evidence="1">
    <location>
        <begin position="180"/>
        <end position="201"/>
    </location>
</feature>
<dbReference type="AlphaFoldDB" id="A0A318XXS6"/>
<evidence type="ECO:0000313" key="3">
    <source>
        <dbReference type="Proteomes" id="UP000248132"/>
    </source>
</evidence>